<name>A0A098LDD3_9BACT</name>
<dbReference type="AlphaFoldDB" id="A0A098LDD3"/>
<dbReference type="InterPro" id="IPR050583">
    <property type="entry name" value="Mycobacterial_A85_antigen"/>
</dbReference>
<gene>
    <name evidence="3" type="ORF">MYP_2163</name>
</gene>
<dbReference type="InterPro" id="IPR000801">
    <property type="entry name" value="Esterase-like"/>
</dbReference>
<dbReference type="InterPro" id="IPR026444">
    <property type="entry name" value="Secre_tail"/>
</dbReference>
<protein>
    <submittedName>
        <fullName evidence="3">Endoglucanase-like protein</fullName>
    </submittedName>
</protein>
<dbReference type="Gene3D" id="2.60.120.260">
    <property type="entry name" value="Galactose-binding domain-like"/>
    <property type="match status" value="1"/>
</dbReference>
<feature type="domain" description="CBM6" evidence="2">
    <location>
        <begin position="319"/>
        <end position="463"/>
    </location>
</feature>
<dbReference type="GO" id="GO:0030246">
    <property type="term" value="F:carbohydrate binding"/>
    <property type="evidence" value="ECO:0007669"/>
    <property type="project" value="InterPro"/>
</dbReference>
<dbReference type="Pfam" id="PF03422">
    <property type="entry name" value="CBM_6"/>
    <property type="match status" value="1"/>
</dbReference>
<sequence>MNVYLPDGYNQNTYYPTFYLMHGGGQRYYTWANPVDGNAKAILDQAISSGKAVPMIVVMPDAPDFAPNLFTRELCDDIIPFVEKTYRVKPEKDSRALAGLSWGGLQVLDAGLYRYDLFGYLGVFSSGWFIGDNIYNVMRTYLASNGAKIEQSMRYFYYGQGGTSDIAYNNGAETMKLLRANGITVNYWEHSGSHSFVCWRQDLQEILPFLFKYGTPSVAITAPATNASFTAPAAINITATASDPNGTISKIEFFNGATKLGEDGSAPYAYSWTNVPAGTYIITAVATDNAGTKATSSAVTLKVNVAQAAYNNVVHLIPGTIQAEAFDVGGNGFAYFDRTPGSETGVSFRNDEDVDIENCTDVGASYNVGWATSGEWLEYTVNVQKSGLYNMDLRIACNGEGRTLSVSMDGANIASNVAIPNTTGWQIWQTVRVSNIQLNAGQKIMRLTIGDVDYINLNFVTFTLANIPPEVTITGPSDNSMFNTLQTVELNASASDADGSIVKVDFYHGSTFLGTDNTSPFSYDWSGMLAGIYTITAQATDDKGAVTSSGPITVVIQEVVTGVNEKTDQDHAIYPNPFENGIILKYPKEFKYELSDMSGTVLFGGTGEGEKSIGENLQSGMYLLRVTNNGNSNVFKILKK</sequence>
<evidence type="ECO:0000313" key="4">
    <source>
        <dbReference type="Proteomes" id="UP000030185"/>
    </source>
</evidence>
<dbReference type="InterPro" id="IPR029058">
    <property type="entry name" value="AB_hydrolase_fold"/>
</dbReference>
<dbReference type="Pfam" id="PF00756">
    <property type="entry name" value="Esterase"/>
    <property type="match status" value="1"/>
</dbReference>
<dbReference type="InterPro" id="IPR005084">
    <property type="entry name" value="CBM6"/>
</dbReference>
<dbReference type="Proteomes" id="UP000030185">
    <property type="component" value="Unassembled WGS sequence"/>
</dbReference>
<dbReference type="STRING" id="153721.MYP_2163"/>
<dbReference type="CDD" id="cd04080">
    <property type="entry name" value="CBM6_cellulase-like"/>
    <property type="match status" value="1"/>
</dbReference>
<accession>A0A098LDD3</accession>
<evidence type="ECO:0000256" key="1">
    <source>
        <dbReference type="ARBA" id="ARBA00022729"/>
    </source>
</evidence>
<evidence type="ECO:0000259" key="2">
    <source>
        <dbReference type="PROSITE" id="PS51175"/>
    </source>
</evidence>
<dbReference type="InterPro" id="IPR006584">
    <property type="entry name" value="Cellulose-bd_IV"/>
</dbReference>
<dbReference type="Gene3D" id="3.40.50.1820">
    <property type="entry name" value="alpha/beta hydrolase"/>
    <property type="match status" value="1"/>
</dbReference>
<dbReference type="eggNOG" id="COG2382">
    <property type="taxonomic scope" value="Bacteria"/>
</dbReference>
<dbReference type="EMBL" id="BBLT01000004">
    <property type="protein sequence ID" value="GAL84935.1"/>
    <property type="molecule type" value="Genomic_DNA"/>
</dbReference>
<proteinExistence type="predicted"/>
<evidence type="ECO:0000313" key="3">
    <source>
        <dbReference type="EMBL" id="GAL84935.1"/>
    </source>
</evidence>
<dbReference type="PANTHER" id="PTHR48098">
    <property type="entry name" value="ENTEROCHELIN ESTERASE-RELATED"/>
    <property type="match status" value="1"/>
</dbReference>
<dbReference type="eggNOG" id="COG5276">
    <property type="taxonomic scope" value="Bacteria"/>
</dbReference>
<dbReference type="InterPro" id="IPR013783">
    <property type="entry name" value="Ig-like_fold"/>
</dbReference>
<dbReference type="eggNOG" id="COG3469">
    <property type="taxonomic scope" value="Bacteria"/>
</dbReference>
<dbReference type="Pfam" id="PF17957">
    <property type="entry name" value="Big_7"/>
    <property type="match status" value="2"/>
</dbReference>
<dbReference type="Gene3D" id="2.60.40.10">
    <property type="entry name" value="Immunoglobulins"/>
    <property type="match status" value="2"/>
</dbReference>
<dbReference type="PANTHER" id="PTHR48098:SF1">
    <property type="entry name" value="DIACYLGLYCEROL ACYLTRANSFERASE_MYCOLYLTRANSFERASE AG85A"/>
    <property type="match status" value="1"/>
</dbReference>
<dbReference type="NCBIfam" id="TIGR04183">
    <property type="entry name" value="Por_Secre_tail"/>
    <property type="match status" value="1"/>
</dbReference>
<reference evidence="3 4" key="1">
    <citation type="submission" date="2014-09" db="EMBL/GenBank/DDBJ databases">
        <title>Sporocytophaga myxococcoides PG-01 genome sequencing.</title>
        <authorList>
            <person name="Liu L."/>
            <person name="Gao P.J."/>
            <person name="Chen G.J."/>
            <person name="Wang L.S."/>
        </authorList>
    </citation>
    <scope>NUCLEOTIDE SEQUENCE [LARGE SCALE GENOMIC DNA]</scope>
    <source>
        <strain evidence="3 4">PG-01</strain>
    </source>
</reference>
<keyword evidence="4" id="KW-1185">Reference proteome</keyword>
<keyword evidence="1" id="KW-0732">Signal</keyword>
<dbReference type="SUPFAM" id="SSF49785">
    <property type="entry name" value="Galactose-binding domain-like"/>
    <property type="match status" value="1"/>
</dbReference>
<dbReference type="PROSITE" id="PS51175">
    <property type="entry name" value="CBM6"/>
    <property type="match status" value="1"/>
</dbReference>
<dbReference type="GO" id="GO:0016747">
    <property type="term" value="F:acyltransferase activity, transferring groups other than amino-acyl groups"/>
    <property type="evidence" value="ECO:0007669"/>
    <property type="project" value="TreeGrafter"/>
</dbReference>
<dbReference type="SMART" id="SM00606">
    <property type="entry name" value="CBD_IV"/>
    <property type="match status" value="1"/>
</dbReference>
<dbReference type="SUPFAM" id="SSF53474">
    <property type="entry name" value="alpha/beta-Hydrolases"/>
    <property type="match status" value="1"/>
</dbReference>
<comment type="caution">
    <text evidence="3">The sequence shown here is derived from an EMBL/GenBank/DDBJ whole genome shotgun (WGS) entry which is preliminary data.</text>
</comment>
<dbReference type="InterPro" id="IPR008979">
    <property type="entry name" value="Galactose-bd-like_sf"/>
</dbReference>
<organism evidence="3 4">
    <name type="scientific">Sporocytophaga myxococcoides</name>
    <dbReference type="NCBI Taxonomy" id="153721"/>
    <lineage>
        <taxon>Bacteria</taxon>
        <taxon>Pseudomonadati</taxon>
        <taxon>Bacteroidota</taxon>
        <taxon>Cytophagia</taxon>
        <taxon>Cytophagales</taxon>
        <taxon>Cytophagaceae</taxon>
        <taxon>Sporocytophaga</taxon>
    </lineage>
</organism>